<organism evidence="1 2">
    <name type="scientific">Meloidogyne enterolobii</name>
    <name type="common">Root-knot nematode worm</name>
    <name type="synonym">Meloidogyne mayaguensis</name>
    <dbReference type="NCBI Taxonomy" id="390850"/>
    <lineage>
        <taxon>Eukaryota</taxon>
        <taxon>Metazoa</taxon>
        <taxon>Ecdysozoa</taxon>
        <taxon>Nematoda</taxon>
        <taxon>Chromadorea</taxon>
        <taxon>Rhabditida</taxon>
        <taxon>Tylenchina</taxon>
        <taxon>Tylenchomorpha</taxon>
        <taxon>Tylenchoidea</taxon>
        <taxon>Meloidogynidae</taxon>
        <taxon>Meloidogyninae</taxon>
        <taxon>Meloidogyne</taxon>
    </lineage>
</organism>
<comment type="caution">
    <text evidence="1">The sequence shown here is derived from an EMBL/GenBank/DDBJ whole genome shotgun (WGS) entry which is preliminary data.</text>
</comment>
<sequence length="118" mass="14491">MKVFWCFDKSVFFKRYFVVLFCCYFPPSDVFRIVFNTFLLLLEILNNYLLFLKFKKFVRKVVFKILYLFFKKLNKNILNFLMFLKVSLKKFLVLKSFCLKKFLAFCFLLFNTSFQHGI</sequence>
<protein>
    <submittedName>
        <fullName evidence="1">Uncharacterized protein</fullName>
    </submittedName>
</protein>
<evidence type="ECO:0000313" key="1">
    <source>
        <dbReference type="EMBL" id="CAK5084800.1"/>
    </source>
</evidence>
<accession>A0ACB1A0K1</accession>
<dbReference type="Proteomes" id="UP001497535">
    <property type="component" value="Unassembled WGS sequence"/>
</dbReference>
<proteinExistence type="predicted"/>
<name>A0ACB1A0K1_MELEN</name>
<evidence type="ECO:0000313" key="2">
    <source>
        <dbReference type="Proteomes" id="UP001497535"/>
    </source>
</evidence>
<reference evidence="1" key="1">
    <citation type="submission" date="2023-11" db="EMBL/GenBank/DDBJ databases">
        <authorList>
            <person name="Poullet M."/>
        </authorList>
    </citation>
    <scope>NUCLEOTIDE SEQUENCE</scope>
    <source>
        <strain evidence="1">E1834</strain>
    </source>
</reference>
<keyword evidence="2" id="KW-1185">Reference proteome</keyword>
<gene>
    <name evidence="1" type="ORF">MENTE1834_LOCUS32208</name>
</gene>
<dbReference type="EMBL" id="CAVMJV010000054">
    <property type="protein sequence ID" value="CAK5084800.1"/>
    <property type="molecule type" value="Genomic_DNA"/>
</dbReference>